<evidence type="ECO:0000259" key="2">
    <source>
        <dbReference type="Pfam" id="PF07786"/>
    </source>
</evidence>
<organism evidence="3 4">
    <name type="scientific">Faecalispora sporosphaeroides</name>
    <dbReference type="NCBI Taxonomy" id="1549"/>
    <lineage>
        <taxon>Bacteria</taxon>
        <taxon>Bacillati</taxon>
        <taxon>Bacillota</taxon>
        <taxon>Clostridia</taxon>
        <taxon>Eubacteriales</taxon>
        <taxon>Oscillospiraceae</taxon>
        <taxon>Faecalispora</taxon>
    </lineage>
</organism>
<dbReference type="EMBL" id="SVNY01000003">
    <property type="protein sequence ID" value="MBE6833294.1"/>
    <property type="molecule type" value="Genomic_DNA"/>
</dbReference>
<feature type="transmembrane region" description="Helical" evidence="1">
    <location>
        <begin position="22"/>
        <end position="40"/>
    </location>
</feature>
<dbReference type="RefSeq" id="WP_020072759.1">
    <property type="nucleotide sequence ID" value="NZ_JBKWRC010000002.1"/>
</dbReference>
<accession>A0A928Q2G4</accession>
<proteinExistence type="predicted"/>
<name>A0A928Q2G4_9FIRM</name>
<feature type="transmembrane region" description="Helical" evidence="1">
    <location>
        <begin position="84"/>
        <end position="101"/>
    </location>
</feature>
<dbReference type="Proteomes" id="UP000754750">
    <property type="component" value="Unassembled WGS sequence"/>
</dbReference>
<feature type="domain" description="Heparan-alpha-glucosaminide N-acetyltransferase catalytic" evidence="2">
    <location>
        <begin position="15"/>
        <end position="245"/>
    </location>
</feature>
<dbReference type="InterPro" id="IPR012429">
    <property type="entry name" value="HGSNAT_cat"/>
</dbReference>
<dbReference type="AlphaFoldDB" id="A0A928Q2G4"/>
<keyword evidence="1" id="KW-0812">Transmembrane</keyword>
<dbReference type="Pfam" id="PF07786">
    <property type="entry name" value="HGSNAT_cat"/>
    <property type="match status" value="1"/>
</dbReference>
<feature type="transmembrane region" description="Helical" evidence="1">
    <location>
        <begin position="60"/>
        <end position="77"/>
    </location>
</feature>
<feature type="transmembrane region" description="Helical" evidence="1">
    <location>
        <begin position="195"/>
        <end position="214"/>
    </location>
</feature>
<evidence type="ECO:0000313" key="4">
    <source>
        <dbReference type="Proteomes" id="UP000754750"/>
    </source>
</evidence>
<evidence type="ECO:0000256" key="1">
    <source>
        <dbReference type="SAM" id="Phobius"/>
    </source>
</evidence>
<feature type="transmembrane region" description="Helical" evidence="1">
    <location>
        <begin position="235"/>
        <end position="254"/>
    </location>
</feature>
<reference evidence="3" key="1">
    <citation type="submission" date="2019-04" db="EMBL/GenBank/DDBJ databases">
        <title>Evolution of Biomass-Degrading Anaerobic Consortia Revealed by Metagenomics.</title>
        <authorList>
            <person name="Peng X."/>
        </authorList>
    </citation>
    <scope>NUCLEOTIDE SEQUENCE</scope>
    <source>
        <strain evidence="3">SIG551</strain>
    </source>
</reference>
<keyword evidence="1" id="KW-1133">Transmembrane helix</keyword>
<protein>
    <submittedName>
        <fullName evidence="3">DUF1624 domain-containing protein</fullName>
    </submittedName>
</protein>
<comment type="caution">
    <text evidence="3">The sequence shown here is derived from an EMBL/GenBank/DDBJ whole genome shotgun (WGS) entry which is preliminary data.</text>
</comment>
<keyword evidence="1" id="KW-0472">Membrane</keyword>
<gene>
    <name evidence="3" type="ORF">E7512_06880</name>
</gene>
<sequence>MNESTQSPAAATRPRLHLMDELRGFAVFCMVFYHAFYTFAFLYEIPWMMALFRFFTPAEPFFAALFIFISGISSLLSRSNLRRGLRLFAAALAVSLVTVLVTPQYAIWFGILHFLAVCMILYGLLGQYQKKIPFSWTLVLLCLVLYFFTRPIPSGYLGFGPVSVIPLPEAVYHVKWLFPLGFYDSSFSSSDYFPLLPWGFVFLAGTMVGRPVAAGLAPKWMYRSRVPFFSQMGRWALAIYIAHQPVIYALAWVLERLGLIG</sequence>
<feature type="transmembrane region" description="Helical" evidence="1">
    <location>
        <begin position="107"/>
        <end position="125"/>
    </location>
</feature>
<feature type="transmembrane region" description="Helical" evidence="1">
    <location>
        <begin position="132"/>
        <end position="149"/>
    </location>
</feature>
<evidence type="ECO:0000313" key="3">
    <source>
        <dbReference type="EMBL" id="MBE6833294.1"/>
    </source>
</evidence>